<dbReference type="EMBL" id="FZOR01000027">
    <property type="protein sequence ID" value="SNT39542.1"/>
    <property type="molecule type" value="Genomic_DNA"/>
</dbReference>
<gene>
    <name evidence="2" type="ORF">SAMN05443665_10276</name>
</gene>
<organism evidence="2 3">
    <name type="scientific">Actinomadura meyerae</name>
    <dbReference type="NCBI Taxonomy" id="240840"/>
    <lineage>
        <taxon>Bacteria</taxon>
        <taxon>Bacillati</taxon>
        <taxon>Actinomycetota</taxon>
        <taxon>Actinomycetes</taxon>
        <taxon>Streptosporangiales</taxon>
        <taxon>Thermomonosporaceae</taxon>
        <taxon>Actinomadura</taxon>
    </lineage>
</organism>
<dbReference type="AlphaFoldDB" id="A0A239MBK6"/>
<feature type="signal peptide" evidence="1">
    <location>
        <begin position="1"/>
        <end position="24"/>
    </location>
</feature>
<keyword evidence="3" id="KW-1185">Reference proteome</keyword>
<dbReference type="Proteomes" id="UP000198318">
    <property type="component" value="Unassembled WGS sequence"/>
</dbReference>
<accession>A0A239MBK6</accession>
<evidence type="ECO:0000313" key="3">
    <source>
        <dbReference type="Proteomes" id="UP000198318"/>
    </source>
</evidence>
<sequence length="119" mass="12570">MIVPRWTPSTALLLALLALGSVSACGTQDTQVKCARTIVGRAEGPCMVRFDGEGSSTATVLGRDIKLLDTRPDRVTLSVAGAQITVSTDESEAQEANLNIRVLSIGPKTVVVRFSEVDV</sequence>
<reference evidence="2 3" key="1">
    <citation type="submission" date="2017-06" db="EMBL/GenBank/DDBJ databases">
        <authorList>
            <person name="Kim H.J."/>
            <person name="Triplett B.A."/>
        </authorList>
    </citation>
    <scope>NUCLEOTIDE SEQUENCE [LARGE SCALE GENOMIC DNA]</scope>
    <source>
        <strain evidence="2 3">DSM 44715</strain>
    </source>
</reference>
<evidence type="ECO:0000313" key="2">
    <source>
        <dbReference type="EMBL" id="SNT39542.1"/>
    </source>
</evidence>
<dbReference type="PROSITE" id="PS51257">
    <property type="entry name" value="PROKAR_LIPOPROTEIN"/>
    <property type="match status" value="1"/>
</dbReference>
<feature type="chain" id="PRO_5012851071" description="Auto-transporter adhesin head GIN domain-containing protein" evidence="1">
    <location>
        <begin position="25"/>
        <end position="119"/>
    </location>
</feature>
<evidence type="ECO:0008006" key="4">
    <source>
        <dbReference type="Google" id="ProtNLM"/>
    </source>
</evidence>
<proteinExistence type="predicted"/>
<evidence type="ECO:0000256" key="1">
    <source>
        <dbReference type="SAM" id="SignalP"/>
    </source>
</evidence>
<protein>
    <recommendedName>
        <fullName evidence="4">Auto-transporter adhesin head GIN domain-containing protein</fullName>
    </recommendedName>
</protein>
<keyword evidence="1" id="KW-0732">Signal</keyword>
<name>A0A239MBK6_9ACTN</name>